<dbReference type="Ensembl" id="ENSACDT00005031430.1">
    <property type="protein sequence ID" value="ENSACDP00005026373.1"/>
    <property type="gene ID" value="ENSACDG00005019061.1"/>
</dbReference>
<dbReference type="GO" id="GO:0000978">
    <property type="term" value="F:RNA polymerase II cis-regulatory region sequence-specific DNA binding"/>
    <property type="evidence" value="ECO:0007669"/>
    <property type="project" value="TreeGrafter"/>
</dbReference>
<feature type="compositionally biased region" description="Gly residues" evidence="2">
    <location>
        <begin position="185"/>
        <end position="195"/>
    </location>
</feature>
<feature type="region of interest" description="Disordered" evidence="2">
    <location>
        <begin position="105"/>
        <end position="303"/>
    </location>
</feature>
<feature type="compositionally biased region" description="Basic and acidic residues" evidence="2">
    <location>
        <begin position="105"/>
        <end position="120"/>
    </location>
</feature>
<evidence type="ECO:0000256" key="1">
    <source>
        <dbReference type="ARBA" id="ARBA00004123"/>
    </source>
</evidence>
<dbReference type="GO" id="GO:0005634">
    <property type="term" value="C:nucleus"/>
    <property type="evidence" value="ECO:0007669"/>
    <property type="project" value="UniProtKB-SubCell"/>
</dbReference>
<reference evidence="3" key="2">
    <citation type="submission" date="2025-09" db="UniProtKB">
        <authorList>
            <consortium name="Ensembl"/>
        </authorList>
    </citation>
    <scope>IDENTIFICATION</scope>
</reference>
<feature type="compositionally biased region" description="Basic and acidic residues" evidence="2">
    <location>
        <begin position="196"/>
        <end position="207"/>
    </location>
</feature>
<feature type="compositionally biased region" description="Basic and acidic residues" evidence="2">
    <location>
        <begin position="228"/>
        <end position="238"/>
    </location>
</feature>
<comment type="subcellular location">
    <subcellularLocation>
        <location evidence="1">Nucleus</location>
    </subcellularLocation>
</comment>
<evidence type="ECO:0000256" key="2">
    <source>
        <dbReference type="SAM" id="MobiDB-lite"/>
    </source>
</evidence>
<dbReference type="AlphaFoldDB" id="A0A8B9EZ21"/>
<dbReference type="PANTHER" id="PTHR11211">
    <property type="entry name" value="IROQUOIS-CLASS HOMEODOMAIN PROTEIN IRX"/>
    <property type="match status" value="1"/>
</dbReference>
<dbReference type="GO" id="GO:0048468">
    <property type="term" value="P:cell development"/>
    <property type="evidence" value="ECO:0007669"/>
    <property type="project" value="TreeGrafter"/>
</dbReference>
<keyword evidence="4" id="KW-1185">Reference proteome</keyword>
<feature type="compositionally biased region" description="Gly residues" evidence="2">
    <location>
        <begin position="209"/>
        <end position="224"/>
    </location>
</feature>
<accession>A0A8B9EZ21</accession>
<feature type="compositionally biased region" description="Basic and acidic residues" evidence="2">
    <location>
        <begin position="135"/>
        <end position="151"/>
    </location>
</feature>
<proteinExistence type="predicted"/>
<dbReference type="GO" id="GO:0000981">
    <property type="term" value="F:DNA-binding transcription factor activity, RNA polymerase II-specific"/>
    <property type="evidence" value="ECO:0007669"/>
    <property type="project" value="TreeGrafter"/>
</dbReference>
<organism evidence="3 4">
    <name type="scientific">Anser cygnoides</name>
    <name type="common">Swan goose</name>
    <dbReference type="NCBI Taxonomy" id="8845"/>
    <lineage>
        <taxon>Eukaryota</taxon>
        <taxon>Metazoa</taxon>
        <taxon>Chordata</taxon>
        <taxon>Craniata</taxon>
        <taxon>Vertebrata</taxon>
        <taxon>Euteleostomi</taxon>
        <taxon>Archelosauria</taxon>
        <taxon>Archosauria</taxon>
        <taxon>Dinosauria</taxon>
        <taxon>Saurischia</taxon>
        <taxon>Theropoda</taxon>
        <taxon>Coelurosauria</taxon>
        <taxon>Aves</taxon>
        <taxon>Neognathae</taxon>
        <taxon>Galloanserae</taxon>
        <taxon>Anseriformes</taxon>
        <taxon>Anatidae</taxon>
        <taxon>Anserinae</taxon>
        <taxon>Anser</taxon>
    </lineage>
</organism>
<name>A0A8B9EZ21_ANSCY</name>
<feature type="compositionally biased region" description="Low complexity" evidence="2">
    <location>
        <begin position="239"/>
        <end position="255"/>
    </location>
</feature>
<dbReference type="PANTHER" id="PTHR11211:SF16">
    <property type="entry name" value="IROQUOIS-CLASS HOMEODOMAIN PROTEIN IRX-4"/>
    <property type="match status" value="1"/>
</dbReference>
<sequence>MSYPQFGYPYSSAPQFLMSTNSLTTCCESGGRTLAETGAAASAQTPVYCPVYESRLLATARHELNSAAALGVYGGPYAGPQGYGNYVTYGTEAPAFYSLVRRDGRRDAAEKRHPGDHQHAEGLAAGAPQEPLPHQGREDHAGHHHQDDPHPGLHLVRQRPPAAQEREQDDLASAEQVLGREAARRGGGGGGGGLAGRHDDEERESRGAHGQGGEGAGAQRPGGLGRRRVGELRVRDEAALPAPAAAPAPAAGRRTPAPRRRAPRQAAAADRRRRRGGGGGGEGPQLPEAGGRGVRGGPARRPAPRLRAQNVLPAGTAAAGGEAQDLVPGADRHLPQPGRVPLMHAEAAGGLGRHCRLHPGQCHRQAPGFTGHQPQELGGRGVSRPPVQAQYFEPSLEQHHSVLGYHQRSHSGNGRLGTLGRQRRQRAQGAAVKPGPPRLEQGVYCVSQSRKQNVLLLTAPPRGKELPCTGRVSYTEKRLVKSLNIKLFLSFFFSF</sequence>
<dbReference type="GO" id="GO:0030182">
    <property type="term" value="P:neuron differentiation"/>
    <property type="evidence" value="ECO:0007669"/>
    <property type="project" value="TreeGrafter"/>
</dbReference>
<evidence type="ECO:0000313" key="3">
    <source>
        <dbReference type="Ensembl" id="ENSACDP00005026373.1"/>
    </source>
</evidence>
<reference evidence="3" key="1">
    <citation type="submission" date="2025-08" db="UniProtKB">
        <authorList>
            <consortium name="Ensembl"/>
        </authorList>
    </citation>
    <scope>IDENTIFICATION</scope>
</reference>
<evidence type="ECO:0000313" key="4">
    <source>
        <dbReference type="Proteomes" id="UP000694521"/>
    </source>
</evidence>
<protein>
    <submittedName>
        <fullName evidence="3">Iroquois homeobox 4</fullName>
    </submittedName>
</protein>
<dbReference type="Proteomes" id="UP000694521">
    <property type="component" value="Unplaced"/>
</dbReference>